<dbReference type="GO" id="GO:0005540">
    <property type="term" value="F:hyaluronic acid binding"/>
    <property type="evidence" value="ECO:0007669"/>
    <property type="project" value="InterPro"/>
</dbReference>
<sequence length="216" mass="25089">MENLLDWLIISLIFICIGFVVYYYKEQITNILGTPVAPLVENEPSFDDPHSATPLSQVNVHSNKEVFHVAGNRVEYDKAEKVCSQYNSELATYDQILHAYQHGGEWCNYGWSKDQLALYPTQKSTWESIQNAQDEKDRNMCGHYGVNGGKFDKNMKFGVNCYGVRPKEPESDFIHPELPKQKEIVYEEKKEEPIDDLVVVPYNRVRWQRDKHPVMN</sequence>
<dbReference type="InterPro" id="IPR016186">
    <property type="entry name" value="C-type_lectin-like/link_sf"/>
</dbReference>
<keyword evidence="2" id="KW-1133">Transmembrane helix</keyword>
<proteinExistence type="predicted"/>
<protein>
    <recommendedName>
        <fullName evidence="3">Link domain-containing protein</fullName>
    </recommendedName>
</protein>
<dbReference type="SUPFAM" id="SSF56436">
    <property type="entry name" value="C-type lectin-like"/>
    <property type="match status" value="1"/>
</dbReference>
<dbReference type="Pfam" id="PF00193">
    <property type="entry name" value="Xlink"/>
    <property type="match status" value="1"/>
</dbReference>
<evidence type="ECO:0000256" key="1">
    <source>
        <dbReference type="ARBA" id="ARBA00023157"/>
    </source>
</evidence>
<feature type="transmembrane region" description="Helical" evidence="2">
    <location>
        <begin position="7"/>
        <end position="24"/>
    </location>
</feature>
<dbReference type="SMART" id="SM00445">
    <property type="entry name" value="LINK"/>
    <property type="match status" value="1"/>
</dbReference>
<dbReference type="AlphaFoldDB" id="A0A6C0AH46"/>
<organism evidence="4">
    <name type="scientific">viral metagenome</name>
    <dbReference type="NCBI Taxonomy" id="1070528"/>
    <lineage>
        <taxon>unclassified sequences</taxon>
        <taxon>metagenomes</taxon>
        <taxon>organismal metagenomes</taxon>
    </lineage>
</organism>
<dbReference type="GO" id="GO:0007155">
    <property type="term" value="P:cell adhesion"/>
    <property type="evidence" value="ECO:0007669"/>
    <property type="project" value="InterPro"/>
</dbReference>
<dbReference type="InterPro" id="IPR016187">
    <property type="entry name" value="CTDL_fold"/>
</dbReference>
<dbReference type="Gene3D" id="3.10.100.10">
    <property type="entry name" value="Mannose-Binding Protein A, subunit A"/>
    <property type="match status" value="1"/>
</dbReference>
<feature type="domain" description="Link" evidence="3">
    <location>
        <begin position="62"/>
        <end position="163"/>
    </location>
</feature>
<name>A0A6C0AH46_9ZZZZ</name>
<evidence type="ECO:0000313" key="4">
    <source>
        <dbReference type="EMBL" id="QHS78770.1"/>
    </source>
</evidence>
<keyword evidence="2" id="KW-0812">Transmembrane</keyword>
<keyword evidence="1" id="KW-1015">Disulfide bond</keyword>
<evidence type="ECO:0000259" key="3">
    <source>
        <dbReference type="PROSITE" id="PS50963"/>
    </source>
</evidence>
<evidence type="ECO:0000256" key="2">
    <source>
        <dbReference type="SAM" id="Phobius"/>
    </source>
</evidence>
<reference evidence="4" key="1">
    <citation type="journal article" date="2020" name="Nature">
        <title>Giant virus diversity and host interactions through global metagenomics.</title>
        <authorList>
            <person name="Schulz F."/>
            <person name="Roux S."/>
            <person name="Paez-Espino D."/>
            <person name="Jungbluth S."/>
            <person name="Walsh D.A."/>
            <person name="Denef V.J."/>
            <person name="McMahon K.D."/>
            <person name="Konstantinidis K.T."/>
            <person name="Eloe-Fadrosh E.A."/>
            <person name="Kyrpides N.C."/>
            <person name="Woyke T."/>
        </authorList>
    </citation>
    <scope>NUCLEOTIDE SEQUENCE</scope>
    <source>
        <strain evidence="4">GVMAG-S-1024976-23</strain>
    </source>
</reference>
<dbReference type="PROSITE" id="PS50963">
    <property type="entry name" value="LINK_2"/>
    <property type="match status" value="1"/>
</dbReference>
<accession>A0A6C0AH46</accession>
<dbReference type="EMBL" id="MN740603">
    <property type="protein sequence ID" value="QHS78770.1"/>
    <property type="molecule type" value="Genomic_DNA"/>
</dbReference>
<dbReference type="InterPro" id="IPR000538">
    <property type="entry name" value="Link_dom"/>
</dbReference>
<keyword evidence="2" id="KW-0472">Membrane</keyword>